<name>A0A853FIS1_9BURK</name>
<protein>
    <submittedName>
        <fullName evidence="3">Uncharacterized protein</fullName>
    </submittedName>
</protein>
<sequence>MKTLTKSLIIAAIMAAPFAAQAHETAAEHQAWIEAQKIDIQPTLKITETQIPADQAGTNSSGTGYTTPSTSGQTMPSTTMPSSDMSPSSMPPSSMPSSGSQGSTEAPIQDNSTMEPVRPAQ</sequence>
<feature type="signal peptide" evidence="2">
    <location>
        <begin position="1"/>
        <end position="22"/>
    </location>
</feature>
<evidence type="ECO:0000313" key="3">
    <source>
        <dbReference type="EMBL" id="NYT38640.1"/>
    </source>
</evidence>
<feature type="region of interest" description="Disordered" evidence="1">
    <location>
        <begin position="46"/>
        <end position="121"/>
    </location>
</feature>
<reference evidence="3 4" key="1">
    <citation type="submission" date="2020-07" db="EMBL/GenBank/DDBJ databases">
        <title>Taxonomic revisions and descriptions of new bacterial species based on genomic comparisons in the high-G+C-content subgroup of the family Alcaligenaceae.</title>
        <authorList>
            <person name="Szabo A."/>
            <person name="Felfoldi T."/>
        </authorList>
    </citation>
    <scope>NUCLEOTIDE SEQUENCE [LARGE SCALE GENOMIC DNA]</scope>
    <source>
        <strain evidence="3 4">DSM 25264</strain>
    </source>
</reference>
<dbReference type="EMBL" id="JACCEW010000006">
    <property type="protein sequence ID" value="NYT38640.1"/>
    <property type="molecule type" value="Genomic_DNA"/>
</dbReference>
<gene>
    <name evidence="3" type="ORF">H0A68_17305</name>
</gene>
<feature type="chain" id="PRO_5032925930" evidence="2">
    <location>
        <begin position="23"/>
        <end position="121"/>
    </location>
</feature>
<accession>A0A853FIS1</accession>
<feature type="compositionally biased region" description="Low complexity" evidence="1">
    <location>
        <begin position="95"/>
        <end position="104"/>
    </location>
</feature>
<feature type="compositionally biased region" description="Low complexity" evidence="1">
    <location>
        <begin position="57"/>
        <end position="88"/>
    </location>
</feature>
<dbReference type="Proteomes" id="UP000580517">
    <property type="component" value="Unassembled WGS sequence"/>
</dbReference>
<dbReference type="AlphaFoldDB" id="A0A853FIS1"/>
<evidence type="ECO:0000313" key="4">
    <source>
        <dbReference type="Proteomes" id="UP000580517"/>
    </source>
</evidence>
<evidence type="ECO:0000256" key="1">
    <source>
        <dbReference type="SAM" id="MobiDB-lite"/>
    </source>
</evidence>
<organism evidence="3 4">
    <name type="scientific">Allopusillimonas soli</name>
    <dbReference type="NCBI Taxonomy" id="659016"/>
    <lineage>
        <taxon>Bacteria</taxon>
        <taxon>Pseudomonadati</taxon>
        <taxon>Pseudomonadota</taxon>
        <taxon>Betaproteobacteria</taxon>
        <taxon>Burkholderiales</taxon>
        <taxon>Alcaligenaceae</taxon>
        <taxon>Allopusillimonas</taxon>
    </lineage>
</organism>
<evidence type="ECO:0000256" key="2">
    <source>
        <dbReference type="SAM" id="SignalP"/>
    </source>
</evidence>
<comment type="caution">
    <text evidence="3">The sequence shown here is derived from an EMBL/GenBank/DDBJ whole genome shotgun (WGS) entry which is preliminary data.</text>
</comment>
<proteinExistence type="predicted"/>
<dbReference type="RefSeq" id="WP_129970740.1">
    <property type="nucleotide sequence ID" value="NZ_JACCEW010000006.1"/>
</dbReference>
<keyword evidence="4" id="KW-1185">Reference proteome</keyword>
<keyword evidence="2" id="KW-0732">Signal</keyword>